<keyword evidence="3" id="KW-1185">Reference proteome</keyword>
<accession>A0A5R9GZ82</accession>
<dbReference type="InterPro" id="IPR029024">
    <property type="entry name" value="TerB-like"/>
</dbReference>
<dbReference type="CDD" id="cd07177">
    <property type="entry name" value="terB_like"/>
    <property type="match status" value="1"/>
</dbReference>
<evidence type="ECO:0000313" key="3">
    <source>
        <dbReference type="Proteomes" id="UP000306585"/>
    </source>
</evidence>
<dbReference type="Gene3D" id="1.10.3680.10">
    <property type="entry name" value="TerB-like"/>
    <property type="match status" value="1"/>
</dbReference>
<feature type="domain" description="Co-chaperone DjlA N-terminal" evidence="1">
    <location>
        <begin position="26"/>
        <end position="130"/>
    </location>
</feature>
<sequence>MFFDLFRSRQSQASQLSRDRLQELVLHFLMQMAWLDGQPDERKKELLSKILVQVYRFDKETVHRKIDAFDPAHQDSHLALGALRALPVGERVQLLRDLWAVAIADGRAAEREQALFYRAAKLLDIEDNDFLEKCIKVKAEH</sequence>
<gene>
    <name evidence="2" type="ORF">FEF65_01215</name>
</gene>
<dbReference type="InterPro" id="IPR007791">
    <property type="entry name" value="DjlA_N"/>
</dbReference>
<evidence type="ECO:0000313" key="2">
    <source>
        <dbReference type="EMBL" id="TLS69137.1"/>
    </source>
</evidence>
<evidence type="ECO:0000259" key="1">
    <source>
        <dbReference type="Pfam" id="PF05099"/>
    </source>
</evidence>
<dbReference type="RefSeq" id="WP_138237952.1">
    <property type="nucleotide sequence ID" value="NZ_VBRY01000001.1"/>
</dbReference>
<reference evidence="2 3" key="1">
    <citation type="journal article" date="2019" name="Appl. Environ. Microbiol.">
        <title>Environmental Evidence and Genomic Insight of Iron-oxidizing Bacteria Preference Towards More Corrosion Resistant Stainless Steel at Higher Salinities.</title>
        <authorList>
            <person name="Garrison C.E."/>
            <person name="Price K.A."/>
            <person name="Field E.K."/>
        </authorList>
    </citation>
    <scope>NUCLEOTIDE SEQUENCE [LARGE SCALE GENOMIC DNA]</scope>
    <source>
        <strain evidence="2 3">P3</strain>
    </source>
</reference>
<name>A0A5R9GZ82_9PROT</name>
<dbReference type="Pfam" id="PF05099">
    <property type="entry name" value="TerB"/>
    <property type="match status" value="1"/>
</dbReference>
<organism evidence="2 3">
    <name type="scientific">Mariprofundus erugo</name>
    <dbReference type="NCBI Taxonomy" id="2528639"/>
    <lineage>
        <taxon>Bacteria</taxon>
        <taxon>Pseudomonadati</taxon>
        <taxon>Pseudomonadota</taxon>
        <taxon>Candidatius Mariprofundia</taxon>
        <taxon>Mariprofundales</taxon>
        <taxon>Mariprofundaceae</taxon>
        <taxon>Mariprofundus</taxon>
    </lineage>
</organism>
<dbReference type="Proteomes" id="UP000306585">
    <property type="component" value="Unassembled WGS sequence"/>
</dbReference>
<comment type="caution">
    <text evidence="2">The sequence shown here is derived from an EMBL/GenBank/DDBJ whole genome shotgun (WGS) entry which is preliminary data.</text>
</comment>
<protein>
    <submittedName>
        <fullName evidence="2">TerB family tellurite resistance protein</fullName>
    </submittedName>
</protein>
<dbReference type="AlphaFoldDB" id="A0A5R9GZ82"/>
<dbReference type="SUPFAM" id="SSF158682">
    <property type="entry name" value="TerB-like"/>
    <property type="match status" value="1"/>
</dbReference>
<dbReference type="EMBL" id="VBRY01000001">
    <property type="protein sequence ID" value="TLS69137.1"/>
    <property type="molecule type" value="Genomic_DNA"/>
</dbReference>
<dbReference type="OrthoDB" id="9934952at2"/>
<proteinExistence type="predicted"/>